<dbReference type="GeneID" id="95978721"/>
<dbReference type="Proteomes" id="UP001562354">
    <property type="component" value="Unassembled WGS sequence"/>
</dbReference>
<dbReference type="Gene3D" id="3.50.50.60">
    <property type="entry name" value="FAD/NAD(P)-binding domain"/>
    <property type="match status" value="1"/>
</dbReference>
<dbReference type="EMBL" id="JBFMKM010000016">
    <property type="protein sequence ID" value="KAL1297502.1"/>
    <property type="molecule type" value="Genomic_DNA"/>
</dbReference>
<organism evidence="2 3">
    <name type="scientific">Neodothiora populina</name>
    <dbReference type="NCBI Taxonomy" id="2781224"/>
    <lineage>
        <taxon>Eukaryota</taxon>
        <taxon>Fungi</taxon>
        <taxon>Dikarya</taxon>
        <taxon>Ascomycota</taxon>
        <taxon>Pezizomycotina</taxon>
        <taxon>Dothideomycetes</taxon>
        <taxon>Dothideomycetidae</taxon>
        <taxon>Dothideales</taxon>
        <taxon>Dothioraceae</taxon>
        <taxon>Neodothiora</taxon>
    </lineage>
</organism>
<comment type="caution">
    <text evidence="2">The sequence shown here is derived from an EMBL/GenBank/DDBJ whole genome shotgun (WGS) entry which is preliminary data.</text>
</comment>
<dbReference type="SUPFAM" id="SSF51905">
    <property type="entry name" value="FAD/NAD(P)-binding domain"/>
    <property type="match status" value="1"/>
</dbReference>
<reference evidence="2 3" key="1">
    <citation type="submission" date="2024-07" db="EMBL/GenBank/DDBJ databases">
        <title>Draft sequence of the Neodothiora populina.</title>
        <authorList>
            <person name="Drown D.D."/>
            <person name="Schuette U.S."/>
            <person name="Buechlein A.B."/>
            <person name="Rusch D.R."/>
            <person name="Winton L.W."/>
            <person name="Adams G.A."/>
        </authorList>
    </citation>
    <scope>NUCLEOTIDE SEQUENCE [LARGE SCALE GENOMIC DNA]</scope>
    <source>
        <strain evidence="2 3">CPC 39397</strain>
    </source>
</reference>
<dbReference type="InterPro" id="IPR036188">
    <property type="entry name" value="FAD/NAD-bd_sf"/>
</dbReference>
<evidence type="ECO:0000259" key="1">
    <source>
        <dbReference type="Pfam" id="PF01266"/>
    </source>
</evidence>
<evidence type="ECO:0000313" key="2">
    <source>
        <dbReference type="EMBL" id="KAL1297502.1"/>
    </source>
</evidence>
<gene>
    <name evidence="2" type="ORF">AAFC00_005021</name>
</gene>
<protein>
    <recommendedName>
        <fullName evidence="1">FAD dependent oxidoreductase domain-containing protein</fullName>
    </recommendedName>
</protein>
<dbReference type="PANTHER" id="PTHR13847:SF279">
    <property type="entry name" value="FAD DEPENDENT OXIDOREDUCTASE DOMAIN-CONTAINING PROTEIN-RELATED"/>
    <property type="match status" value="1"/>
</dbReference>
<accession>A0ABR3P4S4</accession>
<feature type="domain" description="FAD dependent oxidoreductase" evidence="1">
    <location>
        <begin position="37"/>
        <end position="413"/>
    </location>
</feature>
<dbReference type="InterPro" id="IPR006076">
    <property type="entry name" value="FAD-dep_OxRdtase"/>
</dbReference>
<evidence type="ECO:0000313" key="3">
    <source>
        <dbReference type="Proteomes" id="UP001562354"/>
    </source>
</evidence>
<dbReference type="Gene3D" id="3.30.9.10">
    <property type="entry name" value="D-Amino Acid Oxidase, subunit A, domain 2"/>
    <property type="match status" value="1"/>
</dbReference>
<dbReference type="PANTHER" id="PTHR13847">
    <property type="entry name" value="SARCOSINE DEHYDROGENASE-RELATED"/>
    <property type="match status" value="1"/>
</dbReference>
<name>A0ABR3P4S4_9PEZI</name>
<dbReference type="Pfam" id="PF01266">
    <property type="entry name" value="DAO"/>
    <property type="match status" value="1"/>
</dbReference>
<sequence>MVSTSSPHPDGMVSFWRGNPHALDDYRSTPDLPAEIDVVIIGAGYAGASTAFHILDQSTNQTPPSVLILEARQACSGATGRNGGHLKPDPYNHVASIAAEYGYEAAAEVANFEASHVPALKAFIEKEEIDCDFVVTRAIDVQLSSAHRERLKAGYEKLLHAGVEATKNVFYASESTAEGLSGVKGAKGCFSYPAGHLWPYKLITGILARVLARGVNLQTHTPVSAVSEQQDESGRWVVQTPRGTVRAKNIVFATNAYTSSILPQYKNKIVPVRGICSRIVVPDPAPLLSFTYTLRWGPVMYDYLIPRADGSIVVGGARTAYLENLDSWYNNADDSKVIESAKSYFDGYMQRNFRGWENSGAKTNQVWTGIMGYSSDSLPHIGKVPGKSGQFILAGFTGHGMPEIFLSAKGVAAMLVNDTSFGETGIPRLYKTTQARLDSSVNKILTSVEDVIKPQPKL</sequence>
<keyword evidence="3" id="KW-1185">Reference proteome</keyword>
<dbReference type="RefSeq" id="XP_069197184.1">
    <property type="nucleotide sequence ID" value="XM_069344748.1"/>
</dbReference>
<proteinExistence type="predicted"/>